<feature type="compositionally biased region" description="Polar residues" evidence="1">
    <location>
        <begin position="1"/>
        <end position="17"/>
    </location>
</feature>
<sequence length="168" mass="17923">MGSETTEISVFTSSSDDSFAEMDIVGFGSTTTPPKQSLQPVAADSPGGDEMGSETTESSVLLSSSDEEMDIGGFGPTTMSEAKMFRRNLRKQGPRKTPTIRPRVPGTKYVTDQARAHDKSHEGVFGHDNGDAGDESSERKSFSQDVVTLHCHPCTCMPILVRGDCGSG</sequence>
<feature type="compositionally biased region" description="Basic and acidic residues" evidence="1">
    <location>
        <begin position="114"/>
        <end position="141"/>
    </location>
</feature>
<proteinExistence type="predicted"/>
<dbReference type="Proteomes" id="UP000245764">
    <property type="component" value="Chromosome 7"/>
</dbReference>
<accession>A0A2H1GQ34</accession>
<protein>
    <submittedName>
        <fullName evidence="2">Uncharacterized protein</fullName>
    </submittedName>
</protein>
<reference evidence="3" key="1">
    <citation type="submission" date="2017-05" db="EMBL/GenBank/DDBJ databases">
        <authorList>
            <person name="Song R."/>
            <person name="Chenine A.L."/>
            <person name="Ruprecht R.M."/>
        </authorList>
    </citation>
    <scope>NUCLEOTIDE SEQUENCE [LARGE SCALE GENOMIC DNA]</scope>
</reference>
<feature type="region of interest" description="Disordered" evidence="1">
    <location>
        <begin position="1"/>
        <end position="141"/>
    </location>
</feature>
<evidence type="ECO:0000313" key="2">
    <source>
        <dbReference type="EMBL" id="SMR55679.1"/>
    </source>
</evidence>
<gene>
    <name evidence="2" type="ORF">ZT1E4_G8027</name>
</gene>
<feature type="compositionally biased region" description="Low complexity" evidence="1">
    <location>
        <begin position="53"/>
        <end position="64"/>
    </location>
</feature>
<name>A0A2H1GQ34_ZYMTR</name>
<organism evidence="2 3">
    <name type="scientific">Zymoseptoria tritici ST99CH_1E4</name>
    <dbReference type="NCBI Taxonomy" id="1276532"/>
    <lineage>
        <taxon>Eukaryota</taxon>
        <taxon>Fungi</taxon>
        <taxon>Dikarya</taxon>
        <taxon>Ascomycota</taxon>
        <taxon>Pezizomycotina</taxon>
        <taxon>Dothideomycetes</taxon>
        <taxon>Dothideomycetidae</taxon>
        <taxon>Mycosphaerellales</taxon>
        <taxon>Mycosphaerellaceae</taxon>
        <taxon>Zymoseptoria</taxon>
    </lineage>
</organism>
<evidence type="ECO:0000313" key="3">
    <source>
        <dbReference type="Proteomes" id="UP000245764"/>
    </source>
</evidence>
<dbReference type="AlphaFoldDB" id="A0A2H1GQ34"/>
<dbReference type="EMBL" id="LT854259">
    <property type="protein sequence ID" value="SMR55679.1"/>
    <property type="molecule type" value="Genomic_DNA"/>
</dbReference>
<evidence type="ECO:0000256" key="1">
    <source>
        <dbReference type="SAM" id="MobiDB-lite"/>
    </source>
</evidence>
<feature type="compositionally biased region" description="Polar residues" evidence="1">
    <location>
        <begin position="28"/>
        <end position="39"/>
    </location>
</feature>
<feature type="compositionally biased region" description="Basic residues" evidence="1">
    <location>
        <begin position="85"/>
        <end position="94"/>
    </location>
</feature>